<sequence>MPCSLNVGLESVITSNQSVSSKMNTRLSSVILLAPSTLCFLQTSTKHPEVKWAIMPSSKTRSSSSSVAFHALQGSCFLASVSKKFNKFQSLTITSMRNKSSRRTCFDISLGSGRLNYNFRAPRQTIIRWSQHLASGGLFVGLVCNSSSEPVQADAPESKQVDDGNISEVSYSHGKKVCTDYSVTRIPGDGRCLFRSVAHGACLRAGKPAPDEKLQRELADDLRAKVVDELVRRREETEWFIEGDFEIYVSKMKKPHVWGGEPEILMACHVLQMPITVYMHNQDSGGLISIAEYGQEYGKDNPINVLYHGYGHYEALQIPGKAGRRSRM</sequence>
<keyword evidence="3" id="KW-0833">Ubl conjugation pathway</keyword>
<dbReference type="CDD" id="cd22760">
    <property type="entry name" value="OTU_plant_OTU4-like"/>
    <property type="match status" value="1"/>
</dbReference>
<dbReference type="GO" id="GO:0030968">
    <property type="term" value="P:endoplasmic reticulum unfolded protein response"/>
    <property type="evidence" value="ECO:0007669"/>
    <property type="project" value="TreeGrafter"/>
</dbReference>
<feature type="domain" description="OTU" evidence="4">
    <location>
        <begin position="181"/>
        <end position="319"/>
    </location>
</feature>
<keyword evidence="6" id="KW-1185">Reference proteome</keyword>
<dbReference type="PANTHER" id="PTHR13312:SF6">
    <property type="entry name" value="UBIQUITIN THIOESTERASE OTU"/>
    <property type="match status" value="1"/>
</dbReference>
<evidence type="ECO:0000313" key="6">
    <source>
        <dbReference type="Proteomes" id="UP001161247"/>
    </source>
</evidence>
<dbReference type="AlphaFoldDB" id="A0AAV1CXL2"/>
<dbReference type="EMBL" id="OX459120">
    <property type="protein sequence ID" value="CAI9100096.1"/>
    <property type="molecule type" value="Genomic_DNA"/>
</dbReference>
<evidence type="ECO:0000313" key="5">
    <source>
        <dbReference type="EMBL" id="CAI9100096.1"/>
    </source>
</evidence>
<gene>
    <name evidence="5" type="ORF">OLC1_LOCUS10003</name>
</gene>
<dbReference type="GO" id="GO:0004843">
    <property type="term" value="F:cysteine-type deubiquitinase activity"/>
    <property type="evidence" value="ECO:0007669"/>
    <property type="project" value="UniProtKB-UniRule"/>
</dbReference>
<dbReference type="GO" id="GO:0005829">
    <property type="term" value="C:cytosol"/>
    <property type="evidence" value="ECO:0007669"/>
    <property type="project" value="TreeGrafter"/>
</dbReference>
<protein>
    <recommendedName>
        <fullName evidence="3">Ubiquitin thioesterase OTU</fullName>
        <ecNumber evidence="3">3.4.19.12</ecNumber>
    </recommendedName>
</protein>
<dbReference type="GO" id="GO:0036503">
    <property type="term" value="P:ERAD pathway"/>
    <property type="evidence" value="ECO:0007669"/>
    <property type="project" value="TreeGrafter"/>
</dbReference>
<keyword evidence="3" id="KW-0788">Thiol protease</keyword>
<dbReference type="GO" id="GO:0016579">
    <property type="term" value="P:protein deubiquitination"/>
    <property type="evidence" value="ECO:0007669"/>
    <property type="project" value="TreeGrafter"/>
</dbReference>
<dbReference type="GO" id="GO:0005634">
    <property type="term" value="C:nucleus"/>
    <property type="evidence" value="ECO:0007669"/>
    <property type="project" value="TreeGrafter"/>
</dbReference>
<evidence type="ECO:0000256" key="1">
    <source>
        <dbReference type="ARBA" id="ARBA00000707"/>
    </source>
</evidence>
<evidence type="ECO:0000256" key="3">
    <source>
        <dbReference type="RuleBase" id="RU367104"/>
    </source>
</evidence>
<dbReference type="Proteomes" id="UP001161247">
    <property type="component" value="Chromosome 3"/>
</dbReference>
<evidence type="ECO:0000256" key="2">
    <source>
        <dbReference type="ARBA" id="ARBA00022801"/>
    </source>
</evidence>
<organism evidence="5 6">
    <name type="scientific">Oldenlandia corymbosa var. corymbosa</name>
    <dbReference type="NCBI Taxonomy" id="529605"/>
    <lineage>
        <taxon>Eukaryota</taxon>
        <taxon>Viridiplantae</taxon>
        <taxon>Streptophyta</taxon>
        <taxon>Embryophyta</taxon>
        <taxon>Tracheophyta</taxon>
        <taxon>Spermatophyta</taxon>
        <taxon>Magnoliopsida</taxon>
        <taxon>eudicotyledons</taxon>
        <taxon>Gunneridae</taxon>
        <taxon>Pentapetalae</taxon>
        <taxon>asterids</taxon>
        <taxon>lamiids</taxon>
        <taxon>Gentianales</taxon>
        <taxon>Rubiaceae</taxon>
        <taxon>Rubioideae</taxon>
        <taxon>Spermacoceae</taxon>
        <taxon>Hedyotis-Oldenlandia complex</taxon>
        <taxon>Oldenlandia</taxon>
    </lineage>
</organism>
<dbReference type="PROSITE" id="PS50802">
    <property type="entry name" value="OTU"/>
    <property type="match status" value="1"/>
</dbReference>
<dbReference type="SUPFAM" id="SSF54001">
    <property type="entry name" value="Cysteine proteinases"/>
    <property type="match status" value="1"/>
</dbReference>
<reference evidence="5" key="1">
    <citation type="submission" date="2023-03" db="EMBL/GenBank/DDBJ databases">
        <authorList>
            <person name="Julca I."/>
        </authorList>
    </citation>
    <scope>NUCLEOTIDE SEQUENCE</scope>
</reference>
<dbReference type="InterPro" id="IPR047947">
    <property type="entry name" value="OTU4_OTU"/>
</dbReference>
<keyword evidence="2 3" id="KW-0378">Hydrolase</keyword>
<dbReference type="InterPro" id="IPR003323">
    <property type="entry name" value="OTU_dom"/>
</dbReference>
<accession>A0AAV1CXL2</accession>
<dbReference type="PANTHER" id="PTHR13312">
    <property type="entry name" value="HIV-INDUCED PROTEIN-7-LIKE PROTEASE"/>
    <property type="match status" value="1"/>
</dbReference>
<comment type="catalytic activity">
    <reaction evidence="1 3">
        <text>Thiol-dependent hydrolysis of ester, thioester, amide, peptide and isopeptide bonds formed by the C-terminal Gly of ubiquitin (a 76-residue protein attached to proteins as an intracellular targeting signal).</text>
        <dbReference type="EC" id="3.4.19.12"/>
    </reaction>
</comment>
<proteinExistence type="predicted"/>
<evidence type="ECO:0000259" key="4">
    <source>
        <dbReference type="PROSITE" id="PS50802"/>
    </source>
</evidence>
<comment type="subcellular location">
    <subcellularLocation>
        <location evidence="3">Cytoplasm</location>
    </subcellularLocation>
</comment>
<keyword evidence="3" id="KW-0645">Protease</keyword>
<dbReference type="FunFam" id="3.90.70.80:FF:000007">
    <property type="entry name" value="OTU domain-containing protein"/>
    <property type="match status" value="1"/>
</dbReference>
<dbReference type="Gene3D" id="3.90.70.80">
    <property type="match status" value="1"/>
</dbReference>
<keyword evidence="3" id="KW-0963">Cytoplasm</keyword>
<comment type="function">
    <text evidence="3">Hydrolase that can remove conjugated ubiquitin from proteins and may therefore play an important regulatory role at the level of protein turnover by preventing degradation.</text>
</comment>
<dbReference type="EC" id="3.4.19.12" evidence="3"/>
<dbReference type="InterPro" id="IPR038765">
    <property type="entry name" value="Papain-like_cys_pep_sf"/>
</dbReference>
<dbReference type="Pfam" id="PF02338">
    <property type="entry name" value="OTU"/>
    <property type="match status" value="1"/>
</dbReference>
<name>A0AAV1CXL2_OLDCO</name>